<dbReference type="Proteomes" id="UP000798662">
    <property type="component" value="Chromosome 2"/>
</dbReference>
<organism evidence="1 2">
    <name type="scientific">Pyropia yezoensis</name>
    <name type="common">Susabi-nori</name>
    <name type="synonym">Porphyra yezoensis</name>
    <dbReference type="NCBI Taxonomy" id="2788"/>
    <lineage>
        <taxon>Eukaryota</taxon>
        <taxon>Rhodophyta</taxon>
        <taxon>Bangiophyceae</taxon>
        <taxon>Bangiales</taxon>
        <taxon>Bangiaceae</taxon>
        <taxon>Pyropia</taxon>
    </lineage>
</organism>
<dbReference type="EMBL" id="CM020619">
    <property type="protein sequence ID" value="KAK1863934.1"/>
    <property type="molecule type" value="Genomic_DNA"/>
</dbReference>
<accession>A0ACC3C1V2</accession>
<sequence>MMQVVTYFLHGPGAAAYLPPAVTTAADGSVTHPAPPTLSPADAAAAAAETRRRLEGVGYDVGHRLVERYAVEKERMDSDLEAVKFVCRDFWEGVFKKQVDVLRTNHKGLYVLTDSNFRWLGRVWANDDAAEGAEDGNGPEGWGPPGGRGKVEDYVVFPGPMGDLQLTPRALSLT</sequence>
<evidence type="ECO:0000313" key="1">
    <source>
        <dbReference type="EMBL" id="KAK1863934.1"/>
    </source>
</evidence>
<protein>
    <submittedName>
        <fullName evidence="1">Uncharacterized protein</fullName>
    </submittedName>
</protein>
<gene>
    <name evidence="1" type="ORF">I4F81_006488</name>
</gene>
<reference evidence="1" key="1">
    <citation type="submission" date="2019-11" db="EMBL/GenBank/DDBJ databases">
        <title>Nori genome reveals adaptations in red seaweeds to the harsh intertidal environment.</title>
        <authorList>
            <person name="Wang D."/>
            <person name="Mao Y."/>
        </authorList>
    </citation>
    <scope>NUCLEOTIDE SEQUENCE</scope>
    <source>
        <tissue evidence="1">Gametophyte</tissue>
    </source>
</reference>
<keyword evidence="2" id="KW-1185">Reference proteome</keyword>
<evidence type="ECO:0000313" key="2">
    <source>
        <dbReference type="Proteomes" id="UP000798662"/>
    </source>
</evidence>
<name>A0ACC3C1V2_PYRYE</name>
<proteinExistence type="predicted"/>
<comment type="caution">
    <text evidence="1">The sequence shown here is derived from an EMBL/GenBank/DDBJ whole genome shotgun (WGS) entry which is preliminary data.</text>
</comment>